<evidence type="ECO:0000313" key="3">
    <source>
        <dbReference type="Proteomes" id="UP000324974"/>
    </source>
</evidence>
<dbReference type="AlphaFoldDB" id="A0A5C1AKN4"/>
<keyword evidence="1" id="KW-0472">Membrane</keyword>
<gene>
    <name evidence="2" type="ORF">PX52LOC_07022</name>
</gene>
<keyword evidence="3" id="KW-1185">Reference proteome</keyword>
<sequence>MWHRRRIYSWLQGVADGEPLHVGIAVVMGLALFGLLIAILRSGKVFEESTLARGHKLRWPHPAASKDRPPTA</sequence>
<name>A0A5C1AKN4_9BACT</name>
<evidence type="ECO:0000313" key="2">
    <source>
        <dbReference type="EMBL" id="QEL19939.1"/>
    </source>
</evidence>
<accession>A0A5C1AKN4</accession>
<protein>
    <submittedName>
        <fullName evidence="2">Uncharacterized protein</fullName>
    </submittedName>
</protein>
<proteinExistence type="predicted"/>
<reference evidence="3" key="1">
    <citation type="submission" date="2019-08" db="EMBL/GenBank/DDBJ databases">
        <title>Limnoglobus roseus gen. nov., sp. nov., a novel freshwater planctomycete with a giant genome from the family Gemmataceae.</title>
        <authorList>
            <person name="Kulichevskaya I.S."/>
            <person name="Naumoff D.G."/>
            <person name="Miroshnikov K."/>
            <person name="Ivanova A."/>
            <person name="Philippov D.A."/>
            <person name="Hakobyan A."/>
            <person name="Rijpstra I.C."/>
            <person name="Sinninghe Damste J.S."/>
            <person name="Liesack W."/>
            <person name="Dedysh S.N."/>
        </authorList>
    </citation>
    <scope>NUCLEOTIDE SEQUENCE [LARGE SCALE GENOMIC DNA]</scope>
    <source>
        <strain evidence="3">PX52</strain>
    </source>
</reference>
<organism evidence="2 3">
    <name type="scientific">Limnoglobus roseus</name>
    <dbReference type="NCBI Taxonomy" id="2598579"/>
    <lineage>
        <taxon>Bacteria</taxon>
        <taxon>Pseudomonadati</taxon>
        <taxon>Planctomycetota</taxon>
        <taxon>Planctomycetia</taxon>
        <taxon>Gemmatales</taxon>
        <taxon>Gemmataceae</taxon>
        <taxon>Limnoglobus</taxon>
    </lineage>
</organism>
<keyword evidence="1" id="KW-0812">Transmembrane</keyword>
<dbReference type="KEGG" id="lrs:PX52LOC_07022"/>
<feature type="transmembrane region" description="Helical" evidence="1">
    <location>
        <begin position="20"/>
        <end position="40"/>
    </location>
</feature>
<dbReference type="EMBL" id="CP042425">
    <property type="protein sequence ID" value="QEL19939.1"/>
    <property type="molecule type" value="Genomic_DNA"/>
</dbReference>
<keyword evidence="1" id="KW-1133">Transmembrane helix</keyword>
<evidence type="ECO:0000256" key="1">
    <source>
        <dbReference type="SAM" id="Phobius"/>
    </source>
</evidence>
<dbReference type="Proteomes" id="UP000324974">
    <property type="component" value="Chromosome"/>
</dbReference>